<keyword evidence="1" id="KW-0805">Transcription regulation</keyword>
<evidence type="ECO:0000256" key="2">
    <source>
        <dbReference type="ARBA" id="ARBA00023082"/>
    </source>
</evidence>
<protein>
    <submittedName>
        <fullName evidence="5">Sigma-70 family RNA polymerase sigma factor</fullName>
    </submittedName>
</protein>
<dbReference type="Proteomes" id="UP001178288">
    <property type="component" value="Chromosome"/>
</dbReference>
<evidence type="ECO:0000256" key="1">
    <source>
        <dbReference type="ARBA" id="ARBA00023015"/>
    </source>
</evidence>
<dbReference type="PANTHER" id="PTHR30385:SF8">
    <property type="entry name" value="RNA POLYMERASE SIGMA-E FACTOR"/>
    <property type="match status" value="1"/>
</dbReference>
<dbReference type="InterPro" id="IPR013324">
    <property type="entry name" value="RNA_pol_sigma_r3/r4-like"/>
</dbReference>
<evidence type="ECO:0000313" key="5">
    <source>
        <dbReference type="EMBL" id="WHY83925.1"/>
    </source>
</evidence>
<dbReference type="NCBIfam" id="TIGR02937">
    <property type="entry name" value="sigma70-ECF"/>
    <property type="match status" value="1"/>
</dbReference>
<accession>A0AA95S6Q2</accession>
<evidence type="ECO:0000313" key="6">
    <source>
        <dbReference type="Proteomes" id="UP001178288"/>
    </source>
</evidence>
<dbReference type="GO" id="GO:0003677">
    <property type="term" value="F:DNA binding"/>
    <property type="evidence" value="ECO:0007669"/>
    <property type="project" value="UniProtKB-KW"/>
</dbReference>
<dbReference type="InterPro" id="IPR014284">
    <property type="entry name" value="RNA_pol_sigma-70_dom"/>
</dbReference>
<keyword evidence="3" id="KW-0238">DNA-binding</keyword>
<dbReference type="PANTHER" id="PTHR30385">
    <property type="entry name" value="SIGMA FACTOR F FLAGELLAR"/>
    <property type="match status" value="1"/>
</dbReference>
<evidence type="ECO:0000256" key="4">
    <source>
        <dbReference type="ARBA" id="ARBA00023163"/>
    </source>
</evidence>
<dbReference type="RefSeq" id="WP_066087842.1">
    <property type="nucleotide sequence ID" value="NZ_CP126114.1"/>
</dbReference>
<dbReference type="SUPFAM" id="SSF88946">
    <property type="entry name" value="Sigma2 domain of RNA polymerase sigma factors"/>
    <property type="match status" value="1"/>
</dbReference>
<organism evidence="5 6">
    <name type="scientific">Neobacillus novalis</name>
    <dbReference type="NCBI Taxonomy" id="220687"/>
    <lineage>
        <taxon>Bacteria</taxon>
        <taxon>Bacillati</taxon>
        <taxon>Bacillota</taxon>
        <taxon>Bacilli</taxon>
        <taxon>Bacillales</taxon>
        <taxon>Bacillaceae</taxon>
        <taxon>Neobacillus</taxon>
    </lineage>
</organism>
<dbReference type="GO" id="GO:0016987">
    <property type="term" value="F:sigma factor activity"/>
    <property type="evidence" value="ECO:0007669"/>
    <property type="project" value="UniProtKB-KW"/>
</dbReference>
<name>A0AA95S6Q2_9BACI</name>
<dbReference type="InterPro" id="IPR013325">
    <property type="entry name" value="RNA_pol_sigma_r2"/>
</dbReference>
<sequence>MFLRDKKILIKAKNDDDFMDELIRTKEAEKFIKYVIKTFTKNPARFMQQHRVEWEDLYQACLIGLFNGIKRLNLELSTNEWVRFVYLTIQGEIRNFSRSNNSNSITISQRIRAMYPKYLLFYRDYWEKYNQDPTIKQTMEYFGISRDDTFDLVYGMQPIISMAKKRNSKSGELTFAESLRDPYQNVERRAINHVLIESYMAEINNTQQAILYMHYYIGLNKSEIAKVIGCGNSMINKHIAAAFKKIRQHEESQKIS</sequence>
<dbReference type="KEGG" id="nnv:QNH39_14645"/>
<dbReference type="GO" id="GO:0006352">
    <property type="term" value="P:DNA-templated transcription initiation"/>
    <property type="evidence" value="ECO:0007669"/>
    <property type="project" value="InterPro"/>
</dbReference>
<reference evidence="5" key="1">
    <citation type="submission" date="2023-05" db="EMBL/GenBank/DDBJ databases">
        <title>Comparative genomics of Bacillaceae isolates and their secondary metabolite potential.</title>
        <authorList>
            <person name="Song L."/>
            <person name="Nielsen L.J."/>
            <person name="Mohite O."/>
            <person name="Xu X."/>
            <person name="Weber T."/>
            <person name="Kovacs A.T."/>
        </authorList>
    </citation>
    <scope>NUCLEOTIDE SEQUENCE</scope>
    <source>
        <strain evidence="5">XLM17</strain>
    </source>
</reference>
<keyword evidence="6" id="KW-1185">Reference proteome</keyword>
<dbReference type="AlphaFoldDB" id="A0AA95S6Q2"/>
<dbReference type="EMBL" id="CP126114">
    <property type="protein sequence ID" value="WHY83925.1"/>
    <property type="molecule type" value="Genomic_DNA"/>
</dbReference>
<keyword evidence="4" id="KW-0804">Transcription</keyword>
<dbReference type="Gene3D" id="1.20.140.160">
    <property type="match status" value="1"/>
</dbReference>
<evidence type="ECO:0000256" key="3">
    <source>
        <dbReference type="ARBA" id="ARBA00023125"/>
    </source>
</evidence>
<gene>
    <name evidence="5" type="ORF">QNH39_14645</name>
</gene>
<proteinExistence type="predicted"/>
<keyword evidence="2" id="KW-0731">Sigma factor</keyword>
<dbReference type="SUPFAM" id="SSF88659">
    <property type="entry name" value="Sigma3 and sigma4 domains of RNA polymerase sigma factors"/>
    <property type="match status" value="1"/>
</dbReference>